<evidence type="ECO:0000256" key="2">
    <source>
        <dbReference type="ARBA" id="ARBA00022448"/>
    </source>
</evidence>
<keyword evidence="6" id="KW-0406">Ion transport</keyword>
<feature type="domain" description="RCK C-terminal" evidence="8">
    <location>
        <begin position="371"/>
        <end position="451"/>
    </location>
</feature>
<dbReference type="Proteomes" id="UP000006437">
    <property type="component" value="Unassembled WGS sequence"/>
</dbReference>
<dbReference type="GO" id="GO:0005886">
    <property type="term" value="C:plasma membrane"/>
    <property type="evidence" value="ECO:0007669"/>
    <property type="project" value="InterPro"/>
</dbReference>
<evidence type="ECO:0000259" key="8">
    <source>
        <dbReference type="PROSITE" id="PS51202"/>
    </source>
</evidence>
<evidence type="ECO:0000256" key="6">
    <source>
        <dbReference type="ARBA" id="ARBA00023065"/>
    </source>
</evidence>
<dbReference type="PANTHER" id="PTHR43833:SF5">
    <property type="entry name" value="TRK SYSTEM POTASSIUM UPTAKE PROTEIN TRKA"/>
    <property type="match status" value="1"/>
</dbReference>
<dbReference type="EMBL" id="AFZE01000026">
    <property type="protein sequence ID" value="EHL14524.1"/>
    <property type="molecule type" value="Genomic_DNA"/>
</dbReference>
<name>G9X1A3_9FIRM</name>
<dbReference type="HOGENOM" id="CLU_046525_0_1_9"/>
<reference evidence="10 11" key="2">
    <citation type="submission" date="2011-08" db="EMBL/GenBank/DDBJ databases">
        <title>The Genome Sequence of Eubacteriaceae bacterium CM5.</title>
        <authorList>
            <consortium name="The Broad Institute Genome Sequencing Platform"/>
            <person name="Earl A."/>
            <person name="Ward D."/>
            <person name="Feldgarden M."/>
            <person name="Gevers D."/>
            <person name="Sizova M."/>
            <person name="Hazen A."/>
            <person name="Epstein S."/>
            <person name="Young S.K."/>
            <person name="Zeng Q."/>
            <person name="Gargeya S."/>
            <person name="Fitzgerald M."/>
            <person name="Haas B."/>
            <person name="Abouelleil A."/>
            <person name="Alvarado L."/>
            <person name="Arachchi H.M."/>
            <person name="Berlin A."/>
            <person name="Brown A."/>
            <person name="Chapman S.B."/>
            <person name="Chen Z."/>
            <person name="Dunbar C."/>
            <person name="Freedman E."/>
            <person name="Gearin G."/>
            <person name="Gellesch M."/>
            <person name="Goldberg J."/>
            <person name="Griggs A."/>
            <person name="Gujja S."/>
            <person name="Heiman D."/>
            <person name="Howarth C."/>
            <person name="Larson L."/>
            <person name="Lui A."/>
            <person name="MacDonald P.J.P."/>
            <person name="Montmayeur A."/>
            <person name="Murphy C."/>
            <person name="Neiman D."/>
            <person name="Pearson M."/>
            <person name="Priest M."/>
            <person name="Roberts A."/>
            <person name="Saif S."/>
            <person name="Shea T."/>
            <person name="Shenoy N."/>
            <person name="Sisk P."/>
            <person name="Stolte C."/>
            <person name="Sykes S."/>
            <person name="Wortman J."/>
            <person name="Nusbaum C."/>
            <person name="Birren B."/>
        </authorList>
    </citation>
    <scope>NUCLEOTIDE SEQUENCE [LARGE SCALE GENOMIC DNA]</scope>
    <source>
        <strain evidence="10 11">CM5</strain>
    </source>
</reference>
<keyword evidence="5" id="KW-0520">NAD</keyword>
<dbReference type="Gene3D" id="3.30.70.1450">
    <property type="entry name" value="Regulator of K+ conductance, C-terminal domain"/>
    <property type="match status" value="2"/>
</dbReference>
<dbReference type="PATRIC" id="fig|796937.3.peg.1401"/>
<dbReference type="InterPro" id="IPR036291">
    <property type="entry name" value="NAD(P)-bd_dom_sf"/>
</dbReference>
<evidence type="ECO:0000256" key="5">
    <source>
        <dbReference type="ARBA" id="ARBA00023027"/>
    </source>
</evidence>
<dbReference type="RefSeq" id="WP_009526363.1">
    <property type="nucleotide sequence ID" value="NZ_JBQMYE010000020.1"/>
</dbReference>
<dbReference type="EMBL" id="AFZG01000096">
    <property type="protein sequence ID" value="EHL15227.1"/>
    <property type="molecule type" value="Genomic_DNA"/>
</dbReference>
<dbReference type="InterPro" id="IPR006037">
    <property type="entry name" value="RCK_C"/>
</dbReference>
<dbReference type="STRING" id="796937.HMPREF9630_01817"/>
<feature type="domain" description="RCK C-terminal" evidence="8">
    <location>
        <begin position="141"/>
        <end position="222"/>
    </location>
</feature>
<dbReference type="PRINTS" id="PR00335">
    <property type="entry name" value="KUPTAKETRKA"/>
</dbReference>
<evidence type="ECO:0000313" key="12">
    <source>
        <dbReference type="Proteomes" id="UP000006437"/>
    </source>
</evidence>
<dbReference type="PROSITE" id="PS51202">
    <property type="entry name" value="RCK_C"/>
    <property type="match status" value="2"/>
</dbReference>
<dbReference type="BioCyc" id="EBAC796937-HMP:GMGH-2175-MONOMER"/>
<accession>G9X1A3</accession>
<dbReference type="SUPFAM" id="SSF51735">
    <property type="entry name" value="NAD(P)-binding Rossmann-fold domains"/>
    <property type="match status" value="2"/>
</dbReference>
<dbReference type="Proteomes" id="UP000003379">
    <property type="component" value="Unassembled WGS sequence"/>
</dbReference>
<organism evidence="9 12">
    <name type="scientific">Peptoanaerobacter stomatis</name>
    <dbReference type="NCBI Taxonomy" id="796937"/>
    <lineage>
        <taxon>Bacteria</taxon>
        <taxon>Bacillati</taxon>
        <taxon>Bacillota</taxon>
        <taxon>Clostridia</taxon>
        <taxon>Peptostreptococcales</taxon>
        <taxon>Filifactoraceae</taxon>
        <taxon>Peptoanaerobacter</taxon>
    </lineage>
</organism>
<dbReference type="Pfam" id="PF02080">
    <property type="entry name" value="TrkA_C"/>
    <property type="match status" value="2"/>
</dbReference>
<dbReference type="InterPro" id="IPR050721">
    <property type="entry name" value="Trk_Ktr_HKT_K-transport"/>
</dbReference>
<keyword evidence="4" id="KW-0630">Potassium</keyword>
<evidence type="ECO:0000256" key="4">
    <source>
        <dbReference type="ARBA" id="ARBA00022958"/>
    </source>
</evidence>
<feature type="domain" description="RCK N-terminal" evidence="7">
    <location>
        <begin position="1"/>
        <end position="121"/>
    </location>
</feature>
<keyword evidence="2" id="KW-0813">Transport</keyword>
<evidence type="ECO:0000313" key="11">
    <source>
        <dbReference type="Proteomes" id="UP000003379"/>
    </source>
</evidence>
<sequence>MNIVVVGGGKVGEILCRELSTEENYDLTLIEKNERVLDKLISKFDIQGICGSGISIDVLKEAGVEHSDFFIAVSQKDETNIIACIMAKKLGAKYTIARVREREYSAHMDFVRDSLGISQIINPDFEASYSIYRMVKYAYATNIENFMNNKVSMVGVFVEENSAIANMYLKDFRKKFDVIVCIIQRGIDVFIPNGESLILPDDIIHVTGTSNNMQKFYSSVGFLREKPLKSALIVGGGKLSSYLIPLLKRLMTDIKVIEIKYDIAKKLSEEYNDVSIINGDGTDQDFLDEMTVGTYDTCITLTGIDEENALISMYASKKGVRKTITKMNRLSILKVINVEQIKSIITPKRIIADKIIRSVRSRYNAYGSNVEQLYTLANHEVEALQFKISGNSKATDISLEDLNMKPNTIIAFILRQGEVFFPTGKDVLMKDDKVLIVTQNSDFTDIDDMLL</sequence>
<dbReference type="PANTHER" id="PTHR43833">
    <property type="entry name" value="POTASSIUM CHANNEL PROTEIN 2-RELATED-RELATED"/>
    <property type="match status" value="1"/>
</dbReference>
<evidence type="ECO:0000256" key="1">
    <source>
        <dbReference type="ARBA" id="ARBA00017378"/>
    </source>
</evidence>
<dbReference type="Pfam" id="PF02254">
    <property type="entry name" value="TrkA_N"/>
    <property type="match status" value="2"/>
</dbReference>
<keyword evidence="3" id="KW-0633">Potassium transport</keyword>
<dbReference type="SUPFAM" id="SSF116726">
    <property type="entry name" value="TrkA C-terminal domain-like"/>
    <property type="match status" value="2"/>
</dbReference>
<reference evidence="9 12" key="1">
    <citation type="submission" date="2011-08" db="EMBL/GenBank/DDBJ databases">
        <title>The Genome Sequence of Eubacteriaceae bacterium ACC19a.</title>
        <authorList>
            <consortium name="The Broad Institute Genome Sequencing Platform"/>
            <person name="Earl A."/>
            <person name="Ward D."/>
            <person name="Feldgarden M."/>
            <person name="Gevers D."/>
            <person name="Sizova M."/>
            <person name="Hazen A."/>
            <person name="Epstein S."/>
            <person name="Young S.K."/>
            <person name="Zeng Q."/>
            <person name="Gargeya S."/>
            <person name="Fitzgerald M."/>
            <person name="Haas B."/>
            <person name="Abouelleil A."/>
            <person name="Alvarado L."/>
            <person name="Arachchi H.M."/>
            <person name="Berlin A."/>
            <person name="Brown A."/>
            <person name="Chapman S.B."/>
            <person name="Chen Z."/>
            <person name="Dunbar C."/>
            <person name="Freedman E."/>
            <person name="Gearin G."/>
            <person name="Gellesch M."/>
            <person name="Goldberg J."/>
            <person name="Griggs A."/>
            <person name="Gujja S."/>
            <person name="Heiman D."/>
            <person name="Howarth C."/>
            <person name="Larson L."/>
            <person name="Lui A."/>
            <person name="MacDonald P.J.P."/>
            <person name="Montmayeur A."/>
            <person name="Murphy C."/>
            <person name="Neiman D."/>
            <person name="Pearson M."/>
            <person name="Priest M."/>
            <person name="Roberts A."/>
            <person name="Saif S."/>
            <person name="Shea T."/>
            <person name="Shenoy N."/>
            <person name="Sisk P."/>
            <person name="Stolte C."/>
            <person name="Sykes S."/>
            <person name="Wortman J."/>
            <person name="Nusbaum C."/>
            <person name="Birren B."/>
        </authorList>
    </citation>
    <scope>NUCLEOTIDE SEQUENCE [LARGE SCALE GENOMIC DNA]</scope>
    <source>
        <strain evidence="9 12">ACC19a</strain>
    </source>
</reference>
<dbReference type="AlphaFoldDB" id="G9X1A3"/>
<evidence type="ECO:0000313" key="10">
    <source>
        <dbReference type="EMBL" id="EHL15227.1"/>
    </source>
</evidence>
<dbReference type="NCBIfam" id="NF007033">
    <property type="entry name" value="PRK09496.1-5"/>
    <property type="match status" value="1"/>
</dbReference>
<evidence type="ECO:0000256" key="3">
    <source>
        <dbReference type="ARBA" id="ARBA00022538"/>
    </source>
</evidence>
<dbReference type="Gene3D" id="3.40.50.720">
    <property type="entry name" value="NAD(P)-binding Rossmann-like Domain"/>
    <property type="match status" value="2"/>
</dbReference>
<evidence type="ECO:0000313" key="9">
    <source>
        <dbReference type="EMBL" id="EHL14524.1"/>
    </source>
</evidence>
<accession>G9XGB3</accession>
<dbReference type="InterPro" id="IPR006036">
    <property type="entry name" value="K_uptake_TrkA"/>
</dbReference>
<proteinExistence type="predicted"/>
<protein>
    <recommendedName>
        <fullName evidence="1">Trk system potassium uptake protein TrkA</fullName>
    </recommendedName>
</protein>
<dbReference type="InterPro" id="IPR003148">
    <property type="entry name" value="RCK_N"/>
</dbReference>
<evidence type="ECO:0000259" key="7">
    <source>
        <dbReference type="PROSITE" id="PS51201"/>
    </source>
</evidence>
<dbReference type="PROSITE" id="PS51201">
    <property type="entry name" value="RCK_N"/>
    <property type="match status" value="1"/>
</dbReference>
<dbReference type="GO" id="GO:0015079">
    <property type="term" value="F:potassium ion transmembrane transporter activity"/>
    <property type="evidence" value="ECO:0007669"/>
    <property type="project" value="InterPro"/>
</dbReference>
<dbReference type="NCBIfam" id="NF007039">
    <property type="entry name" value="PRK09496.3-2"/>
    <property type="match status" value="1"/>
</dbReference>
<comment type="caution">
    <text evidence="9">The sequence shown here is derived from an EMBL/GenBank/DDBJ whole genome shotgun (WGS) entry which is preliminary data.</text>
</comment>
<gene>
    <name evidence="10" type="ORF">HMPREF9628_00878</name>
    <name evidence="9" type="ORF">HMPREF9629_02147</name>
</gene>
<dbReference type="InterPro" id="IPR036721">
    <property type="entry name" value="RCK_C_sf"/>
</dbReference>